<dbReference type="Gene3D" id="3.90.226.10">
    <property type="entry name" value="2-enoyl-CoA Hydratase, Chain A, domain 1"/>
    <property type="match status" value="1"/>
</dbReference>
<dbReference type="CDD" id="cd06558">
    <property type="entry name" value="crotonase-like"/>
    <property type="match status" value="1"/>
</dbReference>
<sequence length="260" mass="26980">MSGHSADGRTAAADIVVETHGAVLVIRLNRPRVRNALTRAMAERMAAAFEELDAREELRVGVLTGTPPAFCAGMDLAAFVRGERASLPGRGFGGLTERPPAKPLIAAVEGAAVGGGLELVLACDLVVAAVDASFALPEVRRGLVAAAGGLLRLPRAIPPNVAMEMALTGEPIDAQRAHGLGLVNRLVEPGIALSVACELARTIAAQRASSVLASKRLLAEVRDGQLAAEYIRHRELLGPQLDSAAAREGASRFVRGRSAG</sequence>
<accession>A0ABZ1JS20</accession>
<evidence type="ECO:0000313" key="4">
    <source>
        <dbReference type="Proteomes" id="UP001432166"/>
    </source>
</evidence>
<evidence type="ECO:0000256" key="1">
    <source>
        <dbReference type="ARBA" id="ARBA00005254"/>
    </source>
</evidence>
<dbReference type="PROSITE" id="PS00166">
    <property type="entry name" value="ENOYL_COA_HYDRATASE"/>
    <property type="match status" value="1"/>
</dbReference>
<dbReference type="InterPro" id="IPR018376">
    <property type="entry name" value="Enoyl-CoA_hyd/isom_CS"/>
</dbReference>
<evidence type="ECO:0000313" key="3">
    <source>
        <dbReference type="EMBL" id="WTP54452.1"/>
    </source>
</evidence>
<keyword evidence="4" id="KW-1185">Reference proteome</keyword>
<dbReference type="RefSeq" id="WP_265649744.1">
    <property type="nucleotide sequence ID" value="NZ_CP108133.1"/>
</dbReference>
<dbReference type="SUPFAM" id="SSF52096">
    <property type="entry name" value="ClpP/crotonase"/>
    <property type="match status" value="1"/>
</dbReference>
<proteinExistence type="inferred from homology"/>
<dbReference type="EMBL" id="CP108133">
    <property type="protein sequence ID" value="WTP54452.1"/>
    <property type="molecule type" value="Genomic_DNA"/>
</dbReference>
<comment type="similarity">
    <text evidence="1 2">Belongs to the enoyl-CoA hydratase/isomerase family.</text>
</comment>
<organism evidence="3 4">
    <name type="scientific">Streptomyces tauricus</name>
    <dbReference type="NCBI Taxonomy" id="68274"/>
    <lineage>
        <taxon>Bacteria</taxon>
        <taxon>Bacillati</taxon>
        <taxon>Actinomycetota</taxon>
        <taxon>Actinomycetes</taxon>
        <taxon>Kitasatosporales</taxon>
        <taxon>Streptomycetaceae</taxon>
        <taxon>Streptomyces</taxon>
        <taxon>Streptomyces aurantiacus group</taxon>
    </lineage>
</organism>
<dbReference type="NCBIfam" id="NF006100">
    <property type="entry name" value="PRK08252.1"/>
    <property type="match status" value="1"/>
</dbReference>
<dbReference type="PANTHER" id="PTHR43802">
    <property type="entry name" value="ENOYL-COA HYDRATASE"/>
    <property type="match status" value="1"/>
</dbReference>
<dbReference type="PANTHER" id="PTHR43802:SF1">
    <property type="entry name" value="IP11341P-RELATED"/>
    <property type="match status" value="1"/>
</dbReference>
<dbReference type="InterPro" id="IPR029045">
    <property type="entry name" value="ClpP/crotonase-like_dom_sf"/>
</dbReference>
<dbReference type="Proteomes" id="UP001432166">
    <property type="component" value="Chromosome"/>
</dbReference>
<gene>
    <name evidence="3" type="ORF">OG288_42710</name>
</gene>
<dbReference type="Pfam" id="PF00378">
    <property type="entry name" value="ECH_1"/>
    <property type="match status" value="1"/>
</dbReference>
<evidence type="ECO:0000256" key="2">
    <source>
        <dbReference type="RuleBase" id="RU003707"/>
    </source>
</evidence>
<protein>
    <submittedName>
        <fullName evidence="3">Crotonase/enoyl-CoA hydratase family protein</fullName>
    </submittedName>
</protein>
<reference evidence="3" key="1">
    <citation type="submission" date="2022-10" db="EMBL/GenBank/DDBJ databases">
        <title>The complete genomes of actinobacterial strains from the NBC collection.</title>
        <authorList>
            <person name="Joergensen T.S."/>
            <person name="Alvarez Arevalo M."/>
            <person name="Sterndorff E.B."/>
            <person name="Faurdal D."/>
            <person name="Vuksanovic O."/>
            <person name="Mourched A.-S."/>
            <person name="Charusanti P."/>
            <person name="Shaw S."/>
            <person name="Blin K."/>
            <person name="Weber T."/>
        </authorList>
    </citation>
    <scope>NUCLEOTIDE SEQUENCE</scope>
    <source>
        <strain evidence="3">NBC_00189</strain>
    </source>
</reference>
<dbReference type="InterPro" id="IPR001753">
    <property type="entry name" value="Enoyl-CoA_hydra/iso"/>
</dbReference>
<name>A0ABZ1JS20_9ACTN</name>